<evidence type="ECO:0000313" key="1">
    <source>
        <dbReference type="EMBL" id="MBE1458326.1"/>
    </source>
</evidence>
<gene>
    <name evidence="1" type="ORF">H4W79_002540</name>
</gene>
<evidence type="ECO:0008006" key="3">
    <source>
        <dbReference type="Google" id="ProtNLM"/>
    </source>
</evidence>
<sequence length="51" mass="5751">MEITRGSIFCGNDDEEVWEEPETYRALVELDAPLGDRTVVDTNGDEITFDS</sequence>
<dbReference type="RefSeq" id="WP_191269928.1">
    <property type="nucleotide sequence ID" value="NZ_BMXJ01000003.1"/>
</dbReference>
<reference evidence="1 2" key="1">
    <citation type="submission" date="2020-10" db="EMBL/GenBank/DDBJ databases">
        <title>Sequencing the genomes of 1000 actinobacteria strains.</title>
        <authorList>
            <person name="Klenk H.-P."/>
        </authorList>
    </citation>
    <scope>NUCLEOTIDE SEQUENCE [LARGE SCALE GENOMIC DNA]</scope>
    <source>
        <strain evidence="1 2">DSM 45157</strain>
    </source>
</reference>
<organism evidence="1 2">
    <name type="scientific">Nocardiopsis terrae</name>
    <dbReference type="NCBI Taxonomy" id="372655"/>
    <lineage>
        <taxon>Bacteria</taxon>
        <taxon>Bacillati</taxon>
        <taxon>Actinomycetota</taxon>
        <taxon>Actinomycetes</taxon>
        <taxon>Streptosporangiales</taxon>
        <taxon>Nocardiopsidaceae</taxon>
        <taxon>Nocardiopsis</taxon>
    </lineage>
</organism>
<protein>
    <recommendedName>
        <fullName evidence="3">ATP-grasp target RiPP</fullName>
    </recommendedName>
</protein>
<comment type="caution">
    <text evidence="1">The sequence shown here is derived from an EMBL/GenBank/DDBJ whole genome shotgun (WGS) entry which is preliminary data.</text>
</comment>
<proteinExistence type="predicted"/>
<accession>A0ABR9HH20</accession>
<keyword evidence="2" id="KW-1185">Reference proteome</keyword>
<dbReference type="Proteomes" id="UP000598217">
    <property type="component" value="Unassembled WGS sequence"/>
</dbReference>
<name>A0ABR9HH20_9ACTN</name>
<evidence type="ECO:0000313" key="2">
    <source>
        <dbReference type="Proteomes" id="UP000598217"/>
    </source>
</evidence>
<dbReference type="EMBL" id="JADBDY010000001">
    <property type="protein sequence ID" value="MBE1458326.1"/>
    <property type="molecule type" value="Genomic_DNA"/>
</dbReference>